<organism evidence="5 6">
    <name type="scientific">Dendrobium catenatum</name>
    <dbReference type="NCBI Taxonomy" id="906689"/>
    <lineage>
        <taxon>Eukaryota</taxon>
        <taxon>Viridiplantae</taxon>
        <taxon>Streptophyta</taxon>
        <taxon>Embryophyta</taxon>
        <taxon>Tracheophyta</taxon>
        <taxon>Spermatophyta</taxon>
        <taxon>Magnoliopsida</taxon>
        <taxon>Liliopsida</taxon>
        <taxon>Asparagales</taxon>
        <taxon>Orchidaceae</taxon>
        <taxon>Epidendroideae</taxon>
        <taxon>Malaxideae</taxon>
        <taxon>Dendrobiinae</taxon>
        <taxon>Dendrobium</taxon>
    </lineage>
</organism>
<dbReference type="PRINTS" id="PR00742">
    <property type="entry name" value="GLHYDRLASE35"/>
</dbReference>
<comment type="catalytic activity">
    <reaction evidence="1">
        <text>Hydrolysis of terminal non-reducing beta-D-galactose residues in beta-D-galactosides.</text>
        <dbReference type="EC" id="3.2.1.23"/>
    </reaction>
</comment>
<dbReference type="Pfam" id="PF01301">
    <property type="entry name" value="Glyco_hydro_35"/>
    <property type="match status" value="1"/>
</dbReference>
<gene>
    <name evidence="5" type="primary">BGAL9</name>
    <name evidence="5" type="ORF">MA16_Dca000771</name>
</gene>
<reference evidence="5 6" key="1">
    <citation type="journal article" date="2016" name="Sci. Rep.">
        <title>The Dendrobium catenatum Lindl. genome sequence provides insights into polysaccharide synthase, floral development and adaptive evolution.</title>
        <authorList>
            <person name="Zhang G.Q."/>
            <person name="Xu Q."/>
            <person name="Bian C."/>
            <person name="Tsai W.C."/>
            <person name="Yeh C.M."/>
            <person name="Liu K.W."/>
            <person name="Yoshida K."/>
            <person name="Zhang L.S."/>
            <person name="Chang S.B."/>
            <person name="Chen F."/>
            <person name="Shi Y."/>
            <person name="Su Y.Y."/>
            <person name="Zhang Y.Q."/>
            <person name="Chen L.J."/>
            <person name="Yin Y."/>
            <person name="Lin M."/>
            <person name="Huang H."/>
            <person name="Deng H."/>
            <person name="Wang Z.W."/>
            <person name="Zhu S.L."/>
            <person name="Zhao X."/>
            <person name="Deng C."/>
            <person name="Niu S.C."/>
            <person name="Huang J."/>
            <person name="Wang M."/>
            <person name="Liu G.H."/>
            <person name="Yang H.J."/>
            <person name="Xiao X.J."/>
            <person name="Hsiao Y.Y."/>
            <person name="Wu W.L."/>
            <person name="Chen Y.Y."/>
            <person name="Mitsuda N."/>
            <person name="Ohme-Takagi M."/>
            <person name="Luo Y.B."/>
            <person name="Van de Peer Y."/>
            <person name="Liu Z.J."/>
        </authorList>
    </citation>
    <scope>NUCLEOTIDE SEQUENCE [LARGE SCALE GENOMIC DNA]</scope>
    <source>
        <tissue evidence="5">The whole plant</tissue>
    </source>
</reference>
<dbReference type="InterPro" id="IPR031330">
    <property type="entry name" value="Gly_Hdrlase_35_cat"/>
</dbReference>
<keyword evidence="6" id="KW-1185">Reference proteome</keyword>
<dbReference type="InterPro" id="IPR001944">
    <property type="entry name" value="Glycoside_Hdrlase_35"/>
</dbReference>
<comment type="similarity">
    <text evidence="2">Belongs to the glycosyl hydrolase 35 family.</text>
</comment>
<dbReference type="SUPFAM" id="SSF51445">
    <property type="entry name" value="(Trans)glycosidases"/>
    <property type="match status" value="1"/>
</dbReference>
<dbReference type="EC" id="3.2.1.23" evidence="3"/>
<proteinExistence type="inferred from homology"/>
<dbReference type="EMBL" id="KZ502442">
    <property type="protein sequence ID" value="PKU79426.1"/>
    <property type="molecule type" value="Genomic_DNA"/>
</dbReference>
<reference evidence="5 6" key="2">
    <citation type="journal article" date="2017" name="Nature">
        <title>The Apostasia genome and the evolution of orchids.</title>
        <authorList>
            <person name="Zhang G.Q."/>
            <person name="Liu K.W."/>
            <person name="Li Z."/>
            <person name="Lohaus R."/>
            <person name="Hsiao Y.Y."/>
            <person name="Niu S.C."/>
            <person name="Wang J.Y."/>
            <person name="Lin Y.C."/>
            <person name="Xu Q."/>
            <person name="Chen L.J."/>
            <person name="Yoshida K."/>
            <person name="Fujiwara S."/>
            <person name="Wang Z.W."/>
            <person name="Zhang Y.Q."/>
            <person name="Mitsuda N."/>
            <person name="Wang M."/>
            <person name="Liu G.H."/>
            <person name="Pecoraro L."/>
            <person name="Huang H.X."/>
            <person name="Xiao X.J."/>
            <person name="Lin M."/>
            <person name="Wu X.Y."/>
            <person name="Wu W.L."/>
            <person name="Chen Y.Y."/>
            <person name="Chang S.B."/>
            <person name="Sakamoto S."/>
            <person name="Ohme-Takagi M."/>
            <person name="Yagi M."/>
            <person name="Zeng S.J."/>
            <person name="Shen C.Y."/>
            <person name="Yeh C.M."/>
            <person name="Luo Y.B."/>
            <person name="Tsai W.C."/>
            <person name="Van de Peer Y."/>
            <person name="Liu Z.J."/>
        </authorList>
    </citation>
    <scope>NUCLEOTIDE SEQUENCE [LARGE SCALE GENOMIC DNA]</scope>
    <source>
        <tissue evidence="5">The whole plant</tissue>
    </source>
</reference>
<evidence type="ECO:0000313" key="6">
    <source>
        <dbReference type="Proteomes" id="UP000233837"/>
    </source>
</evidence>
<evidence type="ECO:0000256" key="2">
    <source>
        <dbReference type="ARBA" id="ARBA00009809"/>
    </source>
</evidence>
<evidence type="ECO:0000256" key="3">
    <source>
        <dbReference type="ARBA" id="ARBA00012756"/>
    </source>
</evidence>
<dbReference type="Proteomes" id="UP000233837">
    <property type="component" value="Unassembled WGS sequence"/>
</dbReference>
<dbReference type="Gene3D" id="3.20.20.80">
    <property type="entry name" value="Glycosidases"/>
    <property type="match status" value="1"/>
</dbReference>
<evidence type="ECO:0000256" key="1">
    <source>
        <dbReference type="ARBA" id="ARBA00001412"/>
    </source>
</evidence>
<name>A0A2I0WUT7_9ASPA</name>
<dbReference type="PANTHER" id="PTHR23421">
    <property type="entry name" value="BETA-GALACTOSIDASE RELATED"/>
    <property type="match status" value="1"/>
</dbReference>
<dbReference type="InterPro" id="IPR017853">
    <property type="entry name" value="GH"/>
</dbReference>
<dbReference type="GO" id="GO:0004565">
    <property type="term" value="F:beta-galactosidase activity"/>
    <property type="evidence" value="ECO:0007669"/>
    <property type="project" value="UniProtKB-EC"/>
</dbReference>
<dbReference type="AlphaFoldDB" id="A0A2I0WUT7"/>
<sequence length="167" mass="18819">MLGFRSQRLTFIVATALLAAVVSIAVVGGFFEPFNVTYDHRALIIGGKRRMLISAGVHYPRATPEMWPGIILKCKEGGADVIQTYVFWNGHEPVRGQYYFEGRYDLVKFVKLVGSSGLYFHLRIGPYACAEWNFGGFPVWLRDIHGIEFRTNNGPFKVLLFIGNSLL</sequence>
<dbReference type="GO" id="GO:0005975">
    <property type="term" value="P:carbohydrate metabolic process"/>
    <property type="evidence" value="ECO:0007669"/>
    <property type="project" value="InterPro"/>
</dbReference>
<feature type="domain" description="Glycoside hydrolase 35 catalytic" evidence="4">
    <location>
        <begin position="43"/>
        <end position="157"/>
    </location>
</feature>
<accession>A0A2I0WUT7</accession>
<evidence type="ECO:0000259" key="4">
    <source>
        <dbReference type="Pfam" id="PF01301"/>
    </source>
</evidence>
<protein>
    <recommendedName>
        <fullName evidence="3">beta-galactosidase</fullName>
        <ecNumber evidence="3">3.2.1.23</ecNumber>
    </recommendedName>
</protein>
<evidence type="ECO:0000313" key="5">
    <source>
        <dbReference type="EMBL" id="PKU79426.1"/>
    </source>
</evidence>